<accession>A0A177CRC3</accession>
<dbReference type="InParanoid" id="A0A177CRC3"/>
<evidence type="ECO:0000313" key="3">
    <source>
        <dbReference type="Proteomes" id="UP000077069"/>
    </source>
</evidence>
<feature type="compositionally biased region" description="Basic and acidic residues" evidence="1">
    <location>
        <begin position="66"/>
        <end position="75"/>
    </location>
</feature>
<gene>
    <name evidence="2" type="ORF">CC84DRAFT_1255974</name>
</gene>
<sequence>MPMPSLLNKLLHPAAASGRKQNPYTDPHSPNHPSTSQPAPPSTTAGQVFSTAQPQAWRTQAPRPMSPRDPHDYLAEARIASGKDPVTGHASPQNGGQTSAGGNPERRAKSVYQETSEGRSKTPGTKYDLYVKEMKARKAGRWRAPDGGFYAPERRLGEFYQPERRGGQG</sequence>
<dbReference type="Proteomes" id="UP000077069">
    <property type="component" value="Unassembled WGS sequence"/>
</dbReference>
<protein>
    <submittedName>
        <fullName evidence="2">Uncharacterized protein</fullName>
    </submittedName>
</protein>
<feature type="compositionally biased region" description="Basic and acidic residues" evidence="1">
    <location>
        <begin position="152"/>
        <end position="169"/>
    </location>
</feature>
<feature type="compositionally biased region" description="Low complexity" evidence="1">
    <location>
        <begin position="33"/>
        <end position="45"/>
    </location>
</feature>
<feature type="compositionally biased region" description="Polar residues" evidence="1">
    <location>
        <begin position="46"/>
        <end position="58"/>
    </location>
</feature>
<feature type="compositionally biased region" description="Polar residues" evidence="1">
    <location>
        <begin position="90"/>
        <end position="101"/>
    </location>
</feature>
<dbReference type="AlphaFoldDB" id="A0A177CRC3"/>
<reference evidence="2 3" key="1">
    <citation type="submission" date="2016-05" db="EMBL/GenBank/DDBJ databases">
        <title>Comparative analysis of secretome profiles of manganese(II)-oxidizing ascomycete fungi.</title>
        <authorList>
            <consortium name="DOE Joint Genome Institute"/>
            <person name="Zeiner C.A."/>
            <person name="Purvine S.O."/>
            <person name="Zink E.M."/>
            <person name="Wu S."/>
            <person name="Pasa-Tolic L."/>
            <person name="Chaput D.L."/>
            <person name="Haridas S."/>
            <person name="Grigoriev I.V."/>
            <person name="Santelli C.M."/>
            <person name="Hansel C.M."/>
        </authorList>
    </citation>
    <scope>NUCLEOTIDE SEQUENCE [LARGE SCALE GENOMIC DNA]</scope>
    <source>
        <strain evidence="2 3">AP3s5-JAC2a</strain>
    </source>
</reference>
<feature type="region of interest" description="Disordered" evidence="1">
    <location>
        <begin position="1"/>
        <end position="169"/>
    </location>
</feature>
<dbReference type="EMBL" id="KV441549">
    <property type="protein sequence ID" value="OAG10074.1"/>
    <property type="molecule type" value="Genomic_DNA"/>
</dbReference>
<dbReference type="RefSeq" id="XP_018040439.1">
    <property type="nucleotide sequence ID" value="XM_018184586.1"/>
</dbReference>
<proteinExistence type="predicted"/>
<organism evidence="2 3">
    <name type="scientific">Paraphaeosphaeria sporulosa</name>
    <dbReference type="NCBI Taxonomy" id="1460663"/>
    <lineage>
        <taxon>Eukaryota</taxon>
        <taxon>Fungi</taxon>
        <taxon>Dikarya</taxon>
        <taxon>Ascomycota</taxon>
        <taxon>Pezizomycotina</taxon>
        <taxon>Dothideomycetes</taxon>
        <taxon>Pleosporomycetidae</taxon>
        <taxon>Pleosporales</taxon>
        <taxon>Massarineae</taxon>
        <taxon>Didymosphaeriaceae</taxon>
        <taxon>Paraphaeosphaeria</taxon>
    </lineage>
</organism>
<name>A0A177CRC3_9PLEO</name>
<evidence type="ECO:0000313" key="2">
    <source>
        <dbReference type="EMBL" id="OAG10074.1"/>
    </source>
</evidence>
<keyword evidence="3" id="KW-1185">Reference proteome</keyword>
<evidence type="ECO:0000256" key="1">
    <source>
        <dbReference type="SAM" id="MobiDB-lite"/>
    </source>
</evidence>
<dbReference type="OrthoDB" id="3782326at2759"/>
<dbReference type="GeneID" id="28768072"/>